<accession>A0A0F9IFP4</accession>
<dbReference type="EMBL" id="LAZR01012538">
    <property type="protein sequence ID" value="KKM26322.1"/>
    <property type="molecule type" value="Genomic_DNA"/>
</dbReference>
<gene>
    <name evidence="1" type="ORF">LCGC14_1586020</name>
</gene>
<feature type="non-terminal residue" evidence="1">
    <location>
        <position position="1"/>
    </location>
</feature>
<name>A0A0F9IFP4_9ZZZZ</name>
<comment type="caution">
    <text evidence="1">The sequence shown here is derived from an EMBL/GenBank/DDBJ whole genome shotgun (WGS) entry which is preliminary data.</text>
</comment>
<proteinExistence type="predicted"/>
<sequence>MAISGIIGSAIMTLALNSGYVFAEKQNINKTIISEEYVVADKNGNRIAVLGSLEDLPYLMFKDKNGNIAFPALCLKQAIVGSARMVDGLPMTILRGAVFVKGDEEGMIKVNHKSCELRRDVVRLNGGPADLRYRPELKDWKMKLNIDYNADVISAEQIVNLLSIAGFSQGLGEWRPERNGDFGTFRVKEN</sequence>
<protein>
    <submittedName>
        <fullName evidence="1">Uncharacterized protein</fullName>
    </submittedName>
</protein>
<dbReference type="AlphaFoldDB" id="A0A0F9IFP4"/>
<reference evidence="1" key="1">
    <citation type="journal article" date="2015" name="Nature">
        <title>Complex archaea that bridge the gap between prokaryotes and eukaryotes.</title>
        <authorList>
            <person name="Spang A."/>
            <person name="Saw J.H."/>
            <person name="Jorgensen S.L."/>
            <person name="Zaremba-Niedzwiedzka K."/>
            <person name="Martijn J."/>
            <person name="Lind A.E."/>
            <person name="van Eijk R."/>
            <person name="Schleper C."/>
            <person name="Guy L."/>
            <person name="Ettema T.J."/>
        </authorList>
    </citation>
    <scope>NUCLEOTIDE SEQUENCE</scope>
</reference>
<evidence type="ECO:0000313" key="1">
    <source>
        <dbReference type="EMBL" id="KKM26322.1"/>
    </source>
</evidence>
<organism evidence="1">
    <name type="scientific">marine sediment metagenome</name>
    <dbReference type="NCBI Taxonomy" id="412755"/>
    <lineage>
        <taxon>unclassified sequences</taxon>
        <taxon>metagenomes</taxon>
        <taxon>ecological metagenomes</taxon>
    </lineage>
</organism>